<dbReference type="Proteomes" id="UP000201613">
    <property type="component" value="Unassembled WGS sequence"/>
</dbReference>
<protein>
    <submittedName>
        <fullName evidence="1">Uncharacterized protein</fullName>
    </submittedName>
</protein>
<dbReference type="RefSeq" id="WP_168770550.1">
    <property type="nucleotide sequence ID" value="NZ_FXZK01000005.1"/>
</dbReference>
<dbReference type="AlphaFoldDB" id="A0A238LIL4"/>
<proteinExistence type="predicted"/>
<keyword evidence="2" id="KW-1185">Reference proteome</keyword>
<name>A0A238LIL4_9RHOB</name>
<evidence type="ECO:0000313" key="2">
    <source>
        <dbReference type="Proteomes" id="UP000201613"/>
    </source>
</evidence>
<organism evidence="1 2">
    <name type="scientific">Flavimaricola marinus</name>
    <dbReference type="NCBI Taxonomy" id="1819565"/>
    <lineage>
        <taxon>Bacteria</taxon>
        <taxon>Pseudomonadati</taxon>
        <taxon>Pseudomonadota</taxon>
        <taxon>Alphaproteobacteria</taxon>
        <taxon>Rhodobacterales</taxon>
        <taxon>Paracoccaceae</taxon>
        <taxon>Flavimaricola</taxon>
    </lineage>
</organism>
<gene>
    <name evidence="1" type="ORF">LOM8899_02866</name>
</gene>
<dbReference type="EMBL" id="FXZK01000005">
    <property type="protein sequence ID" value="SMY08710.1"/>
    <property type="molecule type" value="Genomic_DNA"/>
</dbReference>
<accession>A0A238LIL4</accession>
<evidence type="ECO:0000313" key="1">
    <source>
        <dbReference type="EMBL" id="SMY08710.1"/>
    </source>
</evidence>
<reference evidence="1 2" key="1">
    <citation type="submission" date="2017-05" db="EMBL/GenBank/DDBJ databases">
        <authorList>
            <person name="Song R."/>
            <person name="Chenine A.L."/>
            <person name="Ruprecht R.M."/>
        </authorList>
    </citation>
    <scope>NUCLEOTIDE SEQUENCE [LARGE SCALE GENOMIC DNA]</scope>
    <source>
        <strain evidence="1 2">CECT 8899</strain>
    </source>
</reference>
<sequence>MMTLTALLNDISFFEVCASLLVVGCVEQIFVRLPEDMVGPGGWLLDTGAPR</sequence>